<dbReference type="InterPro" id="IPR016195">
    <property type="entry name" value="Pol/histidinol_Pase-like"/>
</dbReference>
<protein>
    <recommendedName>
        <fullName evidence="2">protein-tyrosine-phosphatase</fullName>
        <ecNumber evidence="2">3.1.3.48</ecNumber>
    </recommendedName>
</protein>
<comment type="catalytic activity">
    <reaction evidence="5">
        <text>O-phospho-L-tyrosyl-[protein] + H2O = L-tyrosyl-[protein] + phosphate</text>
        <dbReference type="Rhea" id="RHEA:10684"/>
        <dbReference type="Rhea" id="RHEA-COMP:10136"/>
        <dbReference type="Rhea" id="RHEA-COMP:20101"/>
        <dbReference type="ChEBI" id="CHEBI:15377"/>
        <dbReference type="ChEBI" id="CHEBI:43474"/>
        <dbReference type="ChEBI" id="CHEBI:46858"/>
        <dbReference type="ChEBI" id="CHEBI:61978"/>
        <dbReference type="EC" id="3.1.3.48"/>
    </reaction>
</comment>
<evidence type="ECO:0000313" key="6">
    <source>
        <dbReference type="EMBL" id="SMB88937.1"/>
    </source>
</evidence>
<dbReference type="Pfam" id="PF19567">
    <property type="entry name" value="CpsB_CapC"/>
    <property type="match status" value="1"/>
</dbReference>
<accession>A0A1W1V6A0</accession>
<keyword evidence="7" id="KW-1185">Reference proteome</keyword>
<dbReference type="OrthoDB" id="9788539at2"/>
<dbReference type="GO" id="GO:0030145">
    <property type="term" value="F:manganese ion binding"/>
    <property type="evidence" value="ECO:0007669"/>
    <property type="project" value="InterPro"/>
</dbReference>
<dbReference type="STRING" id="656914.SAMN00017405_0548"/>
<comment type="similarity">
    <text evidence="1">Belongs to the metallo-dependent hydrolases superfamily. CpsB/CapC family.</text>
</comment>
<proteinExistence type="inferred from homology"/>
<dbReference type="SUPFAM" id="SSF89550">
    <property type="entry name" value="PHP domain-like"/>
    <property type="match status" value="1"/>
</dbReference>
<evidence type="ECO:0000256" key="5">
    <source>
        <dbReference type="ARBA" id="ARBA00051722"/>
    </source>
</evidence>
<sequence length="274" mass="31306">MVDLHSHILPEIDDGSKSMEETLKMGRIAASQGFNKIIATPHYIEGEYTITKDKLLETIKRVNACFQKENIKLEVLPGAEVYLSPSLPAKLKAGEISTLNNSPYILIEFPMRDIPVYTEDILYEVRLLGYKPVIAHPERYSKVMEDPNYLKSLIEQGNYVQINSMSITGGLGERVKKTAQILLKHKMVHFIGTDAHSPRARSPKIQGAIEQMKKWTDENYLEKILKNGYNLISGEEIIVLEPLIYQNRNAFLAKFRSIFNIKKRKNIWTSSNRA</sequence>
<name>A0A1W1V6A0_DESTI</name>
<evidence type="ECO:0000256" key="3">
    <source>
        <dbReference type="ARBA" id="ARBA00022801"/>
    </source>
</evidence>
<organism evidence="6 7">
    <name type="scientific">Desulfonispora thiosulfatigenes DSM 11270</name>
    <dbReference type="NCBI Taxonomy" id="656914"/>
    <lineage>
        <taxon>Bacteria</taxon>
        <taxon>Bacillati</taxon>
        <taxon>Bacillota</taxon>
        <taxon>Clostridia</taxon>
        <taxon>Eubacteriales</taxon>
        <taxon>Peptococcaceae</taxon>
        <taxon>Desulfonispora</taxon>
    </lineage>
</organism>
<dbReference type="EMBL" id="FWWT01000016">
    <property type="protein sequence ID" value="SMB88937.1"/>
    <property type="molecule type" value="Genomic_DNA"/>
</dbReference>
<dbReference type="PANTHER" id="PTHR39181:SF1">
    <property type="entry name" value="TYROSINE-PROTEIN PHOSPHATASE YWQE"/>
    <property type="match status" value="1"/>
</dbReference>
<dbReference type="AlphaFoldDB" id="A0A1W1V6A0"/>
<dbReference type="Gene3D" id="3.20.20.140">
    <property type="entry name" value="Metal-dependent hydrolases"/>
    <property type="match status" value="1"/>
</dbReference>
<dbReference type="EC" id="3.1.3.48" evidence="2"/>
<evidence type="ECO:0000256" key="1">
    <source>
        <dbReference type="ARBA" id="ARBA00005750"/>
    </source>
</evidence>
<reference evidence="6 7" key="1">
    <citation type="submission" date="2017-04" db="EMBL/GenBank/DDBJ databases">
        <authorList>
            <person name="Afonso C.L."/>
            <person name="Miller P.J."/>
            <person name="Scott M.A."/>
            <person name="Spackman E."/>
            <person name="Goraichik I."/>
            <person name="Dimitrov K.M."/>
            <person name="Suarez D.L."/>
            <person name="Swayne D.E."/>
        </authorList>
    </citation>
    <scope>NUCLEOTIDE SEQUENCE [LARGE SCALE GENOMIC DNA]</scope>
    <source>
        <strain evidence="6 7">DSM 11270</strain>
    </source>
</reference>
<evidence type="ECO:0000313" key="7">
    <source>
        <dbReference type="Proteomes" id="UP000192731"/>
    </source>
</evidence>
<dbReference type="RefSeq" id="WP_084052936.1">
    <property type="nucleotide sequence ID" value="NZ_FWWT01000016.1"/>
</dbReference>
<evidence type="ECO:0000256" key="4">
    <source>
        <dbReference type="ARBA" id="ARBA00022912"/>
    </source>
</evidence>
<dbReference type="Proteomes" id="UP000192731">
    <property type="component" value="Unassembled WGS sequence"/>
</dbReference>
<dbReference type="PANTHER" id="PTHR39181">
    <property type="entry name" value="TYROSINE-PROTEIN PHOSPHATASE YWQE"/>
    <property type="match status" value="1"/>
</dbReference>
<evidence type="ECO:0000256" key="2">
    <source>
        <dbReference type="ARBA" id="ARBA00013064"/>
    </source>
</evidence>
<dbReference type="PIRSF" id="PIRSF016557">
    <property type="entry name" value="Caps_synth_CpsB"/>
    <property type="match status" value="1"/>
</dbReference>
<keyword evidence="4" id="KW-0904">Protein phosphatase</keyword>
<gene>
    <name evidence="6" type="ORF">SAMN00017405_0548</name>
</gene>
<dbReference type="InterPro" id="IPR016667">
    <property type="entry name" value="Caps_polysacc_synth_CpsB/CapC"/>
</dbReference>
<keyword evidence="3" id="KW-0378">Hydrolase</keyword>
<dbReference type="GO" id="GO:0004725">
    <property type="term" value="F:protein tyrosine phosphatase activity"/>
    <property type="evidence" value="ECO:0007669"/>
    <property type="project" value="UniProtKB-EC"/>
</dbReference>